<accession>A0ABU0VY90</accession>
<name>A0ABU0VY90_9RHOB</name>
<dbReference type="EMBL" id="JAVDBT010000008">
    <property type="protein sequence ID" value="MDQ2066724.1"/>
    <property type="molecule type" value="Genomic_DNA"/>
</dbReference>
<proteinExistence type="predicted"/>
<gene>
    <name evidence="1" type="ORF">Q9295_10075</name>
</gene>
<reference evidence="1 2" key="1">
    <citation type="submission" date="2023-08" db="EMBL/GenBank/DDBJ databases">
        <title>Characterization of two Paracoccaceae strains isolated from Phycosphere and proposal of Xinfangfangia lacusdiani sp. nov.</title>
        <authorList>
            <person name="Deng Y."/>
            <person name="Zhang Y.Q."/>
        </authorList>
    </citation>
    <scope>NUCLEOTIDE SEQUENCE [LARGE SCALE GENOMIC DNA]</scope>
    <source>
        <strain evidence="1 2">CPCC 101601</strain>
    </source>
</reference>
<dbReference type="Proteomes" id="UP001239680">
    <property type="component" value="Unassembled WGS sequence"/>
</dbReference>
<organism evidence="1 2">
    <name type="scientific">Pseudogemmobacter lacusdianii</name>
    <dbReference type="NCBI Taxonomy" id="3069608"/>
    <lineage>
        <taxon>Bacteria</taxon>
        <taxon>Pseudomonadati</taxon>
        <taxon>Pseudomonadota</taxon>
        <taxon>Alphaproteobacteria</taxon>
        <taxon>Rhodobacterales</taxon>
        <taxon>Paracoccaceae</taxon>
        <taxon>Pseudogemmobacter</taxon>
    </lineage>
</organism>
<comment type="caution">
    <text evidence="1">The sequence shown here is derived from an EMBL/GenBank/DDBJ whole genome shotgun (WGS) entry which is preliminary data.</text>
</comment>
<protein>
    <recommendedName>
        <fullName evidence="3">DUF1488 family protein</fullName>
    </recommendedName>
</protein>
<dbReference type="RefSeq" id="WP_306680433.1">
    <property type="nucleotide sequence ID" value="NZ_JAVDBT010000008.1"/>
</dbReference>
<evidence type="ECO:0008006" key="3">
    <source>
        <dbReference type="Google" id="ProtNLM"/>
    </source>
</evidence>
<evidence type="ECO:0000313" key="1">
    <source>
        <dbReference type="EMBL" id="MDQ2066724.1"/>
    </source>
</evidence>
<keyword evidence="2" id="KW-1185">Reference proteome</keyword>
<evidence type="ECO:0000313" key="2">
    <source>
        <dbReference type="Proteomes" id="UP001239680"/>
    </source>
</evidence>
<sequence length="105" mass="11838">MADIKLNFNWDINEDGEVEITLSPSKDSGVVLGTFTLDDDLFIQGLQTDINAFTTEGAGEEVFYAYEDLADNLTDIAETITKMIEEAKKGREVARFKVYHNKRRA</sequence>